<protein>
    <submittedName>
        <fullName evidence="1">Uncharacterized protein</fullName>
    </submittedName>
</protein>
<dbReference type="RefSeq" id="WP_097586830.1">
    <property type="nucleotide sequence ID" value="NZ_NWTC01000008.1"/>
</dbReference>
<sequence length="426" mass="48013">MTAEIAILNKTAVALASDSAVTIGSGSNAKIYNTISKIFELSESCPIGIMIFNRLDFMGLPLEVVIKEYRRKRKGKSFATIKAWKDDFVGYLIKEIPYSPRDLSQNEFLVISDAIERLNSHFDAILNHYLSQGDKFLKSKLNGLLQRAVNAEIKRLQAIDFAPGFVTKKLPDRLESIVDDFARARIGLVQLNQTSLGKIREFIGYVLSKAELSSFLTGFVIAGFGDDDLCPSLSHFEIDGIVNGKLKIIDRNYVDIGRGGPEADILGFAQDDMMQSFVNGVDPQFRKYVGKLVREVIEESSNLVLQSLLRDDGKVKQILDGVAPVFDQMSNRHREQIDQFIDKRFTQEIKGMVRSMPKQDLAMLAESLVEITSLKRKVTRDRETVGGDVDVAVISRSEGLVWVKRKHYFPAELNARFFARNFESRR</sequence>
<evidence type="ECO:0000313" key="2">
    <source>
        <dbReference type="Proteomes" id="UP000220353"/>
    </source>
</evidence>
<dbReference type="EMBL" id="NWTC01000008">
    <property type="protein sequence ID" value="PDT47430.1"/>
    <property type="molecule type" value="Genomic_DNA"/>
</dbReference>
<organism evidence="1 2">
    <name type="scientific">Rhizobium fredii</name>
    <name type="common">Sinorhizobium fredii</name>
    <dbReference type="NCBI Taxonomy" id="380"/>
    <lineage>
        <taxon>Bacteria</taxon>
        <taxon>Pseudomonadati</taxon>
        <taxon>Pseudomonadota</taxon>
        <taxon>Alphaproteobacteria</taxon>
        <taxon>Hyphomicrobiales</taxon>
        <taxon>Rhizobiaceae</taxon>
        <taxon>Sinorhizobium/Ensifer group</taxon>
        <taxon>Sinorhizobium</taxon>
    </lineage>
</organism>
<evidence type="ECO:0000313" key="1">
    <source>
        <dbReference type="EMBL" id="PDT47430.1"/>
    </source>
</evidence>
<proteinExistence type="predicted"/>
<gene>
    <name evidence="1" type="ORF">CO661_11840</name>
</gene>
<dbReference type="Proteomes" id="UP000220353">
    <property type="component" value="Unassembled WGS sequence"/>
</dbReference>
<comment type="caution">
    <text evidence="1">The sequence shown here is derived from an EMBL/GenBank/DDBJ whole genome shotgun (WGS) entry which is preliminary data.</text>
</comment>
<name>A0A2A6LYQ4_RHIFR</name>
<dbReference type="AlphaFoldDB" id="A0A2A6LYQ4"/>
<accession>A0A2A6LYQ4</accession>
<reference evidence="1 2" key="1">
    <citation type="submission" date="2017-09" db="EMBL/GenBank/DDBJ databases">
        <title>Comparative genomics of rhizobia isolated from Phaseolus vulgaris in China.</title>
        <authorList>
            <person name="Tong W."/>
        </authorList>
    </citation>
    <scope>NUCLEOTIDE SEQUENCE [LARGE SCALE GENOMIC DNA]</scope>
    <source>
        <strain evidence="1 2">PCH1</strain>
    </source>
</reference>